<comment type="caution">
    <text evidence="4">The sequence shown here is derived from an EMBL/GenBank/DDBJ whole genome shotgun (WGS) entry which is preliminary data.</text>
</comment>
<keyword evidence="5" id="KW-1185">Reference proteome</keyword>
<dbReference type="InterPro" id="IPR011006">
    <property type="entry name" value="CheY-like_superfamily"/>
</dbReference>
<dbReference type="Gene3D" id="3.40.50.2300">
    <property type="match status" value="1"/>
</dbReference>
<protein>
    <submittedName>
        <fullName evidence="4">CheY-like chemotaxis protein</fullName>
    </submittedName>
</protein>
<dbReference type="Proteomes" id="UP000532010">
    <property type="component" value="Unassembled WGS sequence"/>
</dbReference>
<feature type="domain" description="Response regulatory" evidence="3">
    <location>
        <begin position="8"/>
        <end position="118"/>
    </location>
</feature>
<dbReference type="RefSeq" id="WP_183449571.1">
    <property type="nucleotide sequence ID" value="NZ_JACHWB010000002.1"/>
</dbReference>
<evidence type="ECO:0000256" key="1">
    <source>
        <dbReference type="ARBA" id="ARBA00022553"/>
    </source>
</evidence>
<name>A0A7W4VLB3_9HYPH</name>
<sequence length="128" mass="14080">MQTVRSPRVLVVEDETLVSMLIEDMVCDGGGHVVGPAATFEQAITLALEEDLDLAILDVNMAGLVVYPVADILRHRGIPFIFVTGYDPGIIPARYRHERVLLKPFAHETFSEAFDTIVAERADVMALS</sequence>
<dbReference type="InterPro" id="IPR050595">
    <property type="entry name" value="Bact_response_regulator"/>
</dbReference>
<evidence type="ECO:0000313" key="4">
    <source>
        <dbReference type="EMBL" id="MBB3018946.1"/>
    </source>
</evidence>
<organism evidence="4 5">
    <name type="scientific">Microvirga lupini</name>
    <dbReference type="NCBI Taxonomy" id="420324"/>
    <lineage>
        <taxon>Bacteria</taxon>
        <taxon>Pseudomonadati</taxon>
        <taxon>Pseudomonadota</taxon>
        <taxon>Alphaproteobacteria</taxon>
        <taxon>Hyphomicrobiales</taxon>
        <taxon>Methylobacteriaceae</taxon>
        <taxon>Microvirga</taxon>
    </lineage>
</organism>
<feature type="modified residue" description="4-aspartylphosphate" evidence="2">
    <location>
        <position position="58"/>
    </location>
</feature>
<dbReference type="PANTHER" id="PTHR44591:SF24">
    <property type="entry name" value="PROTEIN-GLUTAMATE METHYLESTERASE_PROTEIN-GLUTAMINE GLUTAMINASE 1"/>
    <property type="match status" value="1"/>
</dbReference>
<evidence type="ECO:0000313" key="5">
    <source>
        <dbReference type="Proteomes" id="UP000532010"/>
    </source>
</evidence>
<reference evidence="4 5" key="1">
    <citation type="submission" date="2020-08" db="EMBL/GenBank/DDBJ databases">
        <title>The Agave Microbiome: Exploring the role of microbial communities in plant adaptations to desert environments.</title>
        <authorList>
            <person name="Partida-Martinez L.P."/>
        </authorList>
    </citation>
    <scope>NUCLEOTIDE SEQUENCE [LARGE SCALE GENOMIC DNA]</scope>
    <source>
        <strain evidence="4 5">AT3.9</strain>
    </source>
</reference>
<dbReference type="PROSITE" id="PS50110">
    <property type="entry name" value="RESPONSE_REGULATORY"/>
    <property type="match status" value="1"/>
</dbReference>
<dbReference type="AlphaFoldDB" id="A0A7W4VLB3"/>
<dbReference type="EMBL" id="JACHWB010000002">
    <property type="protein sequence ID" value="MBB3018946.1"/>
    <property type="molecule type" value="Genomic_DNA"/>
</dbReference>
<dbReference type="SMART" id="SM00448">
    <property type="entry name" value="REC"/>
    <property type="match status" value="1"/>
</dbReference>
<gene>
    <name evidence="4" type="ORF">FHR70_002000</name>
</gene>
<evidence type="ECO:0000256" key="2">
    <source>
        <dbReference type="PROSITE-ProRule" id="PRU00169"/>
    </source>
</evidence>
<evidence type="ECO:0000259" key="3">
    <source>
        <dbReference type="PROSITE" id="PS50110"/>
    </source>
</evidence>
<keyword evidence="1 2" id="KW-0597">Phosphoprotein</keyword>
<dbReference type="Pfam" id="PF00072">
    <property type="entry name" value="Response_reg"/>
    <property type="match status" value="1"/>
</dbReference>
<accession>A0A7W4VLB3</accession>
<dbReference type="GO" id="GO:0000160">
    <property type="term" value="P:phosphorelay signal transduction system"/>
    <property type="evidence" value="ECO:0007669"/>
    <property type="project" value="InterPro"/>
</dbReference>
<dbReference type="InterPro" id="IPR001789">
    <property type="entry name" value="Sig_transdc_resp-reg_receiver"/>
</dbReference>
<dbReference type="PANTHER" id="PTHR44591">
    <property type="entry name" value="STRESS RESPONSE REGULATOR PROTEIN 1"/>
    <property type="match status" value="1"/>
</dbReference>
<proteinExistence type="predicted"/>
<dbReference type="SUPFAM" id="SSF52172">
    <property type="entry name" value="CheY-like"/>
    <property type="match status" value="1"/>
</dbReference>